<feature type="region of interest" description="Disordered" evidence="1">
    <location>
        <begin position="119"/>
        <end position="142"/>
    </location>
</feature>
<comment type="caution">
    <text evidence="2">The sequence shown here is derived from an EMBL/GenBank/DDBJ whole genome shotgun (WGS) entry which is preliminary data.</text>
</comment>
<dbReference type="EMBL" id="JAUSXB010000001">
    <property type="protein sequence ID" value="MDQ0676043.1"/>
    <property type="molecule type" value="Genomic_DNA"/>
</dbReference>
<proteinExistence type="predicted"/>
<keyword evidence="3" id="KW-1185">Reference proteome</keyword>
<evidence type="ECO:0000313" key="2">
    <source>
        <dbReference type="EMBL" id="MDQ0676043.1"/>
    </source>
</evidence>
<evidence type="ECO:0000256" key="1">
    <source>
        <dbReference type="SAM" id="MobiDB-lite"/>
    </source>
</evidence>
<reference evidence="2 3" key="1">
    <citation type="submission" date="2023-07" db="EMBL/GenBank/DDBJ databases">
        <title>Comparative genomics of wheat-associated soil bacteria to identify genetic determinants of phenazine resistance.</title>
        <authorList>
            <person name="Mouncey N."/>
        </authorList>
    </citation>
    <scope>NUCLEOTIDE SEQUENCE [LARGE SCALE GENOMIC DNA]</scope>
    <source>
        <strain evidence="2 3">W1I3</strain>
    </source>
</reference>
<name>A0ABU0PQ03_9MICC</name>
<gene>
    <name evidence="2" type="ORF">QFZ36_003604</name>
</gene>
<protein>
    <submittedName>
        <fullName evidence="2">Uncharacterized protein</fullName>
    </submittedName>
</protein>
<organism evidence="2 3">
    <name type="scientific">Pseudarthrobacter siccitolerans</name>
    <dbReference type="NCBI Taxonomy" id="861266"/>
    <lineage>
        <taxon>Bacteria</taxon>
        <taxon>Bacillati</taxon>
        <taxon>Actinomycetota</taxon>
        <taxon>Actinomycetes</taxon>
        <taxon>Micrococcales</taxon>
        <taxon>Micrococcaceae</taxon>
        <taxon>Pseudarthrobacter</taxon>
    </lineage>
</organism>
<feature type="compositionally biased region" description="Pro residues" evidence="1">
    <location>
        <begin position="131"/>
        <end position="142"/>
    </location>
</feature>
<evidence type="ECO:0000313" key="3">
    <source>
        <dbReference type="Proteomes" id="UP001236806"/>
    </source>
</evidence>
<accession>A0ABU0PQ03</accession>
<dbReference type="Proteomes" id="UP001236806">
    <property type="component" value="Unassembled WGS sequence"/>
</dbReference>
<sequence length="142" mass="15062">MDYGATDILFSQRGNRSAIAFRGGGRQFRIVVSLPGSDGTMASPGDTAEGPIREAKAKELERANRRFWHALSLSIDAKLGAAAAGVASLESEFLAHVVLPGNRTVLDELEPVIDSAYRSGRRPSFSDSAPPLKPAPAVPSFP</sequence>